<dbReference type="GeneID" id="97550218"/>
<comment type="caution">
    <text evidence="2">The sequence shown here is derived from an EMBL/GenBank/DDBJ whole genome shotgun (WGS) entry which is preliminary data.</text>
</comment>
<dbReference type="Pfam" id="PF01833">
    <property type="entry name" value="TIG"/>
    <property type="match status" value="1"/>
</dbReference>
<proteinExistence type="predicted"/>
<dbReference type="SUPFAM" id="SSF81296">
    <property type="entry name" value="E set domains"/>
    <property type="match status" value="1"/>
</dbReference>
<organism evidence="2 3">
    <name type="scientific">Methanospirillum lacunae</name>
    <dbReference type="NCBI Taxonomy" id="668570"/>
    <lineage>
        <taxon>Archaea</taxon>
        <taxon>Methanobacteriati</taxon>
        <taxon>Methanobacteriota</taxon>
        <taxon>Stenosarchaea group</taxon>
        <taxon>Methanomicrobia</taxon>
        <taxon>Methanomicrobiales</taxon>
        <taxon>Methanospirillaceae</taxon>
        <taxon>Methanospirillum</taxon>
    </lineage>
</organism>
<evidence type="ECO:0000313" key="3">
    <source>
        <dbReference type="Proteomes" id="UP000245657"/>
    </source>
</evidence>
<dbReference type="EMBL" id="QGMY01000008">
    <property type="protein sequence ID" value="PWR71621.1"/>
    <property type="molecule type" value="Genomic_DNA"/>
</dbReference>
<sequence length="136" mass="14293">MNQNVLKISVILISCLLLAGFAAASNTTDSKSDVKDVSALAKPNITAINPTSGKVGETVDFTITGANFSKSSKVYLENESNREAKNINAKDVTSNSTTTLTGSFDIPSGTDTGSWIVNVKDNGQTSASKVKFTINK</sequence>
<evidence type="ECO:0000259" key="1">
    <source>
        <dbReference type="Pfam" id="PF01833"/>
    </source>
</evidence>
<reference evidence="2 3" key="1">
    <citation type="submission" date="2018-05" db="EMBL/GenBank/DDBJ databases">
        <title>Draft genome of Methanospirillum lacunae Ki8-1.</title>
        <authorList>
            <person name="Dueholm M.S."/>
            <person name="Nielsen P.H."/>
            <person name="Bakmann L.F."/>
            <person name="Otzen D.E."/>
        </authorList>
    </citation>
    <scope>NUCLEOTIDE SEQUENCE [LARGE SCALE GENOMIC DNA]</scope>
    <source>
        <strain evidence="2 3">Ki8-1</strain>
    </source>
</reference>
<dbReference type="InterPro" id="IPR002909">
    <property type="entry name" value="IPT_dom"/>
</dbReference>
<dbReference type="InterPro" id="IPR014756">
    <property type="entry name" value="Ig_E-set"/>
</dbReference>
<dbReference type="Proteomes" id="UP000245657">
    <property type="component" value="Unassembled WGS sequence"/>
</dbReference>
<accession>A0A2V2N7S7</accession>
<protein>
    <recommendedName>
        <fullName evidence="1">IPT/TIG domain-containing protein</fullName>
    </recommendedName>
</protein>
<evidence type="ECO:0000313" key="2">
    <source>
        <dbReference type="EMBL" id="PWR71621.1"/>
    </source>
</evidence>
<name>A0A2V2N7S7_9EURY</name>
<dbReference type="AlphaFoldDB" id="A0A2V2N7S7"/>
<dbReference type="RefSeq" id="WP_109969240.1">
    <property type="nucleotide sequence ID" value="NZ_CP176093.1"/>
</dbReference>
<keyword evidence="3" id="KW-1185">Reference proteome</keyword>
<gene>
    <name evidence="2" type="ORF">DK846_12265</name>
</gene>
<feature type="domain" description="IPT/TIG" evidence="1">
    <location>
        <begin position="43"/>
        <end position="134"/>
    </location>
</feature>
<dbReference type="InterPro" id="IPR013783">
    <property type="entry name" value="Ig-like_fold"/>
</dbReference>
<dbReference type="Gene3D" id="2.60.40.10">
    <property type="entry name" value="Immunoglobulins"/>
    <property type="match status" value="1"/>
</dbReference>